<keyword evidence="1" id="KW-0472">Membrane</keyword>
<feature type="transmembrane region" description="Helical" evidence="1">
    <location>
        <begin position="6"/>
        <end position="23"/>
    </location>
</feature>
<comment type="caution">
    <text evidence="2">The sequence shown here is derived from an EMBL/GenBank/DDBJ whole genome shotgun (WGS) entry which is preliminary data.</text>
</comment>
<evidence type="ECO:0000313" key="2">
    <source>
        <dbReference type="EMBL" id="CAG9326339.1"/>
    </source>
</evidence>
<gene>
    <name evidence="2" type="ORF">BSTOLATCC_MIC40767</name>
</gene>
<dbReference type="EMBL" id="CAJZBQ010000040">
    <property type="protein sequence ID" value="CAG9326339.1"/>
    <property type="molecule type" value="Genomic_DNA"/>
</dbReference>
<keyword evidence="1" id="KW-1133">Transmembrane helix</keyword>
<evidence type="ECO:0000313" key="3">
    <source>
        <dbReference type="Proteomes" id="UP001162131"/>
    </source>
</evidence>
<dbReference type="AlphaFoldDB" id="A0AAU9JMZ2"/>
<evidence type="ECO:0000256" key="1">
    <source>
        <dbReference type="SAM" id="Phobius"/>
    </source>
</evidence>
<dbReference type="Proteomes" id="UP001162131">
    <property type="component" value="Unassembled WGS sequence"/>
</dbReference>
<name>A0AAU9JMZ2_9CILI</name>
<evidence type="ECO:0008006" key="4">
    <source>
        <dbReference type="Google" id="ProtNLM"/>
    </source>
</evidence>
<protein>
    <recommendedName>
        <fullName evidence="4">ATP synthase F0 subunit 8</fullName>
    </recommendedName>
</protein>
<sequence length="93" mass="10670">MIDSLTFWVTLVLILIPIIYLIFSRLKKPETLSEDLTSTFASLQKSRREILHDLEWAKKSQNSSKISELQSQLKSIDMDISNLFLSASLKKAN</sequence>
<accession>A0AAU9JMZ2</accession>
<organism evidence="2 3">
    <name type="scientific">Blepharisma stoltei</name>
    <dbReference type="NCBI Taxonomy" id="1481888"/>
    <lineage>
        <taxon>Eukaryota</taxon>
        <taxon>Sar</taxon>
        <taxon>Alveolata</taxon>
        <taxon>Ciliophora</taxon>
        <taxon>Postciliodesmatophora</taxon>
        <taxon>Heterotrichea</taxon>
        <taxon>Heterotrichida</taxon>
        <taxon>Blepharismidae</taxon>
        <taxon>Blepharisma</taxon>
    </lineage>
</organism>
<keyword evidence="1" id="KW-0812">Transmembrane</keyword>
<proteinExistence type="predicted"/>
<reference evidence="2" key="1">
    <citation type="submission" date="2021-09" db="EMBL/GenBank/DDBJ databases">
        <authorList>
            <consortium name="AG Swart"/>
            <person name="Singh M."/>
            <person name="Singh A."/>
            <person name="Seah K."/>
            <person name="Emmerich C."/>
        </authorList>
    </citation>
    <scope>NUCLEOTIDE SEQUENCE</scope>
    <source>
        <strain evidence="2">ATCC30299</strain>
    </source>
</reference>
<keyword evidence="3" id="KW-1185">Reference proteome</keyword>